<evidence type="ECO:0000256" key="2">
    <source>
        <dbReference type="ARBA" id="ARBA00023157"/>
    </source>
</evidence>
<evidence type="ECO:0000313" key="4">
    <source>
        <dbReference type="EMBL" id="RXW19408.1"/>
    </source>
</evidence>
<dbReference type="EMBL" id="SDEE01000203">
    <property type="protein sequence ID" value="RXW19408.1"/>
    <property type="molecule type" value="Genomic_DNA"/>
</dbReference>
<name>A0A4V1Q3Q5_9AGAR</name>
<dbReference type="Pfam" id="PF01083">
    <property type="entry name" value="Cutinase"/>
    <property type="match status" value="1"/>
</dbReference>
<evidence type="ECO:0000256" key="3">
    <source>
        <dbReference type="SAM" id="SignalP"/>
    </source>
</evidence>
<dbReference type="PROSITE" id="PS51257">
    <property type="entry name" value="PROKAR_LIPOPROTEIN"/>
    <property type="match status" value="1"/>
</dbReference>
<proteinExistence type="predicted"/>
<dbReference type="AlphaFoldDB" id="A0A4V1Q3Q5"/>
<evidence type="ECO:0008006" key="6">
    <source>
        <dbReference type="Google" id="ProtNLM"/>
    </source>
</evidence>
<comment type="caution">
    <text evidence="4">The sequence shown here is derived from an EMBL/GenBank/DDBJ whole genome shotgun (WGS) entry which is preliminary data.</text>
</comment>
<reference evidence="4 5" key="1">
    <citation type="submission" date="2019-01" db="EMBL/GenBank/DDBJ databases">
        <title>Draft genome sequence of Psathyrella aberdarensis IHI B618.</title>
        <authorList>
            <person name="Buettner E."/>
            <person name="Kellner H."/>
        </authorList>
    </citation>
    <scope>NUCLEOTIDE SEQUENCE [LARGE SCALE GENOMIC DNA]</scope>
    <source>
        <strain evidence="4 5">IHI B618</strain>
    </source>
</reference>
<dbReference type="GO" id="GO:0052689">
    <property type="term" value="F:carboxylic ester hydrolase activity"/>
    <property type="evidence" value="ECO:0007669"/>
    <property type="project" value="UniProtKB-ARBA"/>
</dbReference>
<protein>
    <recommendedName>
        <fullName evidence="6">Cutinase</fullName>
    </recommendedName>
</protein>
<keyword evidence="2" id="KW-1015">Disulfide bond</keyword>
<sequence length="233" mass="24278">MVSKLLALLLFIISLRATQVAAVPYTGTGCAAVHVIAGRASTEAPGPGIIGALVTQVQQQSSQTVSTSSVDYAATLTNYASSSSQGTAATKTLLTNQVNRCPNQKIVLVGYSQGAHIIGDAVAGGGGGRLGARTDPVPASISNKVVAIVQMGDPRRTKRAPYNLGTATGLLREGMFPRLASQEYSATLQPRIQNYCDFGDTFCDSGLDTAVHLTYLSRYQIPAANFILTQIGG</sequence>
<keyword evidence="5" id="KW-1185">Reference proteome</keyword>
<dbReference type="SUPFAM" id="SSF53474">
    <property type="entry name" value="alpha/beta-Hydrolases"/>
    <property type="match status" value="1"/>
</dbReference>
<keyword evidence="1" id="KW-0378">Hydrolase</keyword>
<evidence type="ECO:0000313" key="5">
    <source>
        <dbReference type="Proteomes" id="UP000290288"/>
    </source>
</evidence>
<accession>A0A4V1Q3Q5</accession>
<evidence type="ECO:0000256" key="1">
    <source>
        <dbReference type="ARBA" id="ARBA00022801"/>
    </source>
</evidence>
<keyword evidence="3" id="KW-0732">Signal</keyword>
<organism evidence="4 5">
    <name type="scientific">Candolleomyces aberdarensis</name>
    <dbReference type="NCBI Taxonomy" id="2316362"/>
    <lineage>
        <taxon>Eukaryota</taxon>
        <taxon>Fungi</taxon>
        <taxon>Dikarya</taxon>
        <taxon>Basidiomycota</taxon>
        <taxon>Agaricomycotina</taxon>
        <taxon>Agaricomycetes</taxon>
        <taxon>Agaricomycetidae</taxon>
        <taxon>Agaricales</taxon>
        <taxon>Agaricineae</taxon>
        <taxon>Psathyrellaceae</taxon>
        <taxon>Candolleomyces</taxon>
    </lineage>
</organism>
<dbReference type="InterPro" id="IPR000675">
    <property type="entry name" value="Cutinase/axe"/>
</dbReference>
<dbReference type="InterPro" id="IPR029058">
    <property type="entry name" value="AB_hydrolase_fold"/>
</dbReference>
<feature type="signal peptide" evidence="3">
    <location>
        <begin position="1"/>
        <end position="22"/>
    </location>
</feature>
<dbReference type="STRING" id="2316362.A0A4V1Q3Q5"/>
<dbReference type="SMART" id="SM01110">
    <property type="entry name" value="Cutinase"/>
    <property type="match status" value="1"/>
</dbReference>
<dbReference type="Proteomes" id="UP000290288">
    <property type="component" value="Unassembled WGS sequence"/>
</dbReference>
<dbReference type="PANTHER" id="PTHR33630:SF9">
    <property type="entry name" value="CUTINASE 4"/>
    <property type="match status" value="1"/>
</dbReference>
<dbReference type="OrthoDB" id="2586582at2759"/>
<dbReference type="Gene3D" id="3.40.50.1820">
    <property type="entry name" value="alpha/beta hydrolase"/>
    <property type="match status" value="1"/>
</dbReference>
<dbReference type="PANTHER" id="PTHR33630">
    <property type="entry name" value="CUTINASE RV1984C-RELATED-RELATED"/>
    <property type="match status" value="1"/>
</dbReference>
<gene>
    <name evidence="4" type="ORF">EST38_g6430</name>
</gene>
<feature type="chain" id="PRO_5020507261" description="Cutinase" evidence="3">
    <location>
        <begin position="23"/>
        <end position="233"/>
    </location>
</feature>